<dbReference type="KEGG" id="ngr:NAEGRDRAFT_65340"/>
<dbReference type="RefSeq" id="XP_002679635.1">
    <property type="nucleotide sequence ID" value="XM_002679589.1"/>
</dbReference>
<gene>
    <name evidence="1" type="ORF">NAEGRDRAFT_65340</name>
</gene>
<accession>D2V900</accession>
<reference evidence="1 2" key="1">
    <citation type="journal article" date="2010" name="Cell">
        <title>The genome of Naegleria gruberi illuminates early eukaryotic versatility.</title>
        <authorList>
            <person name="Fritz-Laylin L.K."/>
            <person name="Prochnik S.E."/>
            <person name="Ginger M.L."/>
            <person name="Dacks J.B."/>
            <person name="Carpenter M.L."/>
            <person name="Field M.C."/>
            <person name="Kuo A."/>
            <person name="Paredez A."/>
            <person name="Chapman J."/>
            <person name="Pham J."/>
            <person name="Shu S."/>
            <person name="Neupane R."/>
            <person name="Cipriano M."/>
            <person name="Mancuso J."/>
            <person name="Tu H."/>
            <person name="Salamov A."/>
            <person name="Lindquist E."/>
            <person name="Shapiro H."/>
            <person name="Lucas S."/>
            <person name="Grigoriev I.V."/>
            <person name="Cande W.Z."/>
            <person name="Fulton C."/>
            <person name="Rokhsar D.S."/>
            <person name="Dawson S.C."/>
        </authorList>
    </citation>
    <scope>NUCLEOTIDE SEQUENCE [LARGE SCALE GENOMIC DNA]</scope>
    <source>
        <strain evidence="1 2">NEG-M</strain>
    </source>
</reference>
<keyword evidence="2" id="KW-1185">Reference proteome</keyword>
<proteinExistence type="predicted"/>
<dbReference type="InParanoid" id="D2V900"/>
<evidence type="ECO:0000313" key="2">
    <source>
        <dbReference type="Proteomes" id="UP000006671"/>
    </source>
</evidence>
<protein>
    <submittedName>
        <fullName evidence="1">Predicted protein</fullName>
    </submittedName>
</protein>
<dbReference type="SUPFAM" id="SSF52540">
    <property type="entry name" value="P-loop containing nucleoside triphosphate hydrolases"/>
    <property type="match status" value="1"/>
</dbReference>
<organism evidence="2">
    <name type="scientific">Naegleria gruberi</name>
    <name type="common">Amoeba</name>
    <dbReference type="NCBI Taxonomy" id="5762"/>
    <lineage>
        <taxon>Eukaryota</taxon>
        <taxon>Discoba</taxon>
        <taxon>Heterolobosea</taxon>
        <taxon>Tetramitia</taxon>
        <taxon>Eutetramitia</taxon>
        <taxon>Vahlkampfiidae</taxon>
        <taxon>Naegleria</taxon>
    </lineage>
</organism>
<dbReference type="Proteomes" id="UP000006671">
    <property type="component" value="Unassembled WGS sequence"/>
</dbReference>
<dbReference type="Gene3D" id="3.40.50.300">
    <property type="entry name" value="P-loop containing nucleotide triphosphate hydrolases"/>
    <property type="match status" value="1"/>
</dbReference>
<name>D2V900_NAEGR</name>
<dbReference type="EMBL" id="GG738857">
    <property type="protein sequence ID" value="EFC46891.1"/>
    <property type="molecule type" value="Genomic_DNA"/>
</dbReference>
<dbReference type="InterPro" id="IPR027417">
    <property type="entry name" value="P-loop_NTPase"/>
</dbReference>
<dbReference type="GeneID" id="8848799"/>
<evidence type="ECO:0000313" key="1">
    <source>
        <dbReference type="EMBL" id="EFC46891.1"/>
    </source>
</evidence>
<dbReference type="VEuPathDB" id="AmoebaDB:NAEGRDRAFT_65340"/>
<dbReference type="AlphaFoldDB" id="D2V900"/>
<sequence>MINQQDIKLVSNYFVNQGDKEEFLHLIEPISFALLGLESCGKSTFLREYLQVPLGVIQLNVGTKCPFVYHVHPIHEYDNHSGGNIYHSNTIITDDNTTGASNSGGGFTKLIVKITKLNCSMEFDLSSSTNFENIRNIINMKVTELISKYTSFSYDIDVFTSECVHLHLFGDNIVIPYRITDFPGMRLNSGSEFTNSIIGNNLSMNDHILLFELMDTTVGSSNISGTIEKLLIPKGLKNFSIVKTKVDRSTDINSEVFNGLFRQYHSKVNNIYCIAFETNPTKGASKEQINDILLDYQNVISQSENTLHQSFFSFNINFINNIIESDFKKRKQFLIFLFSNMLDSIEFKENEFQTLSKHENANITPFLAALPLFKGIFFNNINESTLIVFINILHISDSTVESINTIIHNYSNNYSVRIKEHEESDIDDQYYFQIFSKSLKVLLTSNKTQNRHFTTKNTKAHDLKSVLKQELFYLKYLILNMPFHSFKGDVQNYSKPNKSAVDELCKALDLIGNDERTDNSNSIENQKVFLKMVTGAINGLIRGFWLKILFHLKNILQLLGDVTACYVESTVNISKDILEMYSFIMKESFLERLNSRIEERNLLCIDFEIVNNGLVDRNAECFNSWYENVSKHLIDWSSKAVSNRFAEFTELVDEIFGQVKNDYAMIADKTIEKRTMEYNLITEKKRRLTELIKELKK</sequence>